<keyword evidence="3 5" id="KW-1133">Transmembrane helix</keyword>
<evidence type="ECO:0000256" key="4">
    <source>
        <dbReference type="ARBA" id="ARBA00023136"/>
    </source>
</evidence>
<evidence type="ECO:0000256" key="3">
    <source>
        <dbReference type="ARBA" id="ARBA00022989"/>
    </source>
</evidence>
<comment type="subcellular location">
    <subcellularLocation>
        <location evidence="1">Membrane</location>
        <topology evidence="1">Multi-pass membrane protein</topology>
    </subcellularLocation>
</comment>
<accession>A0ABU4K5D9</accession>
<keyword evidence="2 5" id="KW-0812">Transmembrane</keyword>
<keyword evidence="7" id="KW-1185">Reference proteome</keyword>
<proteinExistence type="predicted"/>
<organism evidence="6 7">
    <name type="scientific">Streptomyces roseolus</name>
    <dbReference type="NCBI Taxonomy" id="67358"/>
    <lineage>
        <taxon>Bacteria</taxon>
        <taxon>Bacillati</taxon>
        <taxon>Actinomycetota</taxon>
        <taxon>Actinomycetes</taxon>
        <taxon>Kitasatosporales</taxon>
        <taxon>Streptomycetaceae</taxon>
        <taxon>Streptomyces</taxon>
    </lineage>
</organism>
<sequence length="127" mass="12900">MVSVPGSLERTTMFIAYAVVAGLLALAMTGSAVMTFTRNPAVAGNMTKLGVPESWLPWLGTAKVAGALGLLAGLVVPALGEAAAIGLVLYFIGALVTHVRAKDYTLAPVVVLTVLPAVALVLRIASA</sequence>
<dbReference type="EMBL" id="JAWJZF010000350">
    <property type="protein sequence ID" value="MDX2292974.1"/>
    <property type="molecule type" value="Genomic_DNA"/>
</dbReference>
<feature type="transmembrane region" description="Helical" evidence="5">
    <location>
        <begin position="12"/>
        <end position="35"/>
    </location>
</feature>
<dbReference type="Proteomes" id="UP001278571">
    <property type="component" value="Unassembled WGS sequence"/>
</dbReference>
<dbReference type="Pfam" id="PF13564">
    <property type="entry name" value="DoxX_2"/>
    <property type="match status" value="1"/>
</dbReference>
<evidence type="ECO:0000256" key="2">
    <source>
        <dbReference type="ARBA" id="ARBA00022692"/>
    </source>
</evidence>
<reference evidence="6 7" key="1">
    <citation type="submission" date="2023-10" db="EMBL/GenBank/DDBJ databases">
        <authorList>
            <person name="Wang X.X."/>
        </authorList>
    </citation>
    <scope>NUCLEOTIDE SEQUENCE [LARGE SCALE GENOMIC DNA]</scope>
    <source>
        <strain evidence="6 7">NBRC 12816</strain>
    </source>
</reference>
<protein>
    <submittedName>
        <fullName evidence="6">DoxX family protein</fullName>
    </submittedName>
</protein>
<evidence type="ECO:0000256" key="1">
    <source>
        <dbReference type="ARBA" id="ARBA00004141"/>
    </source>
</evidence>
<gene>
    <name evidence="6" type="ORF">R2363_12415</name>
</gene>
<feature type="transmembrane region" description="Helical" evidence="5">
    <location>
        <begin position="55"/>
        <end position="75"/>
    </location>
</feature>
<feature type="transmembrane region" description="Helical" evidence="5">
    <location>
        <begin position="105"/>
        <end position="125"/>
    </location>
</feature>
<evidence type="ECO:0000256" key="5">
    <source>
        <dbReference type="SAM" id="Phobius"/>
    </source>
</evidence>
<feature type="transmembrane region" description="Helical" evidence="5">
    <location>
        <begin position="82"/>
        <end position="99"/>
    </location>
</feature>
<name>A0ABU4K5D9_9ACTN</name>
<keyword evidence="4 5" id="KW-0472">Membrane</keyword>
<dbReference type="InterPro" id="IPR032808">
    <property type="entry name" value="DoxX"/>
</dbReference>
<comment type="caution">
    <text evidence="6">The sequence shown here is derived from an EMBL/GenBank/DDBJ whole genome shotgun (WGS) entry which is preliminary data.</text>
</comment>
<evidence type="ECO:0000313" key="6">
    <source>
        <dbReference type="EMBL" id="MDX2292974.1"/>
    </source>
</evidence>
<evidence type="ECO:0000313" key="7">
    <source>
        <dbReference type="Proteomes" id="UP001278571"/>
    </source>
</evidence>